<comment type="caution">
    <text evidence="1">The sequence shown here is derived from an EMBL/GenBank/DDBJ whole genome shotgun (WGS) entry which is preliminary data.</text>
</comment>
<protein>
    <submittedName>
        <fullName evidence="1">Uncharacterized protein</fullName>
    </submittedName>
</protein>
<sequence>MGGDFYDNRLVVRCTTWSCHKLLGVVDEKGRLVTESKRKGWPIRTEMEKGRVTCTNCGTVLEWNAYSTQRATPVKTNALKETSHA</sequence>
<dbReference type="EMBL" id="LAZR01001256">
    <property type="protein sequence ID" value="KKN47799.1"/>
    <property type="molecule type" value="Genomic_DNA"/>
</dbReference>
<accession>A0A0F9QZ82</accession>
<dbReference type="AlphaFoldDB" id="A0A0F9QZ82"/>
<name>A0A0F9QZ82_9ZZZZ</name>
<reference evidence="1" key="1">
    <citation type="journal article" date="2015" name="Nature">
        <title>Complex archaea that bridge the gap between prokaryotes and eukaryotes.</title>
        <authorList>
            <person name="Spang A."/>
            <person name="Saw J.H."/>
            <person name="Jorgensen S.L."/>
            <person name="Zaremba-Niedzwiedzka K."/>
            <person name="Martijn J."/>
            <person name="Lind A.E."/>
            <person name="van Eijk R."/>
            <person name="Schleper C."/>
            <person name="Guy L."/>
            <person name="Ettema T.J."/>
        </authorList>
    </citation>
    <scope>NUCLEOTIDE SEQUENCE</scope>
</reference>
<proteinExistence type="predicted"/>
<organism evidence="1">
    <name type="scientific">marine sediment metagenome</name>
    <dbReference type="NCBI Taxonomy" id="412755"/>
    <lineage>
        <taxon>unclassified sequences</taxon>
        <taxon>metagenomes</taxon>
        <taxon>ecological metagenomes</taxon>
    </lineage>
</organism>
<gene>
    <name evidence="1" type="ORF">LCGC14_0659200</name>
</gene>
<evidence type="ECO:0000313" key="1">
    <source>
        <dbReference type="EMBL" id="KKN47799.1"/>
    </source>
</evidence>